<proteinExistence type="inferred from homology"/>
<dbReference type="InterPro" id="IPR027417">
    <property type="entry name" value="P-loop_NTPase"/>
</dbReference>
<evidence type="ECO:0000313" key="8">
    <source>
        <dbReference type="Proteomes" id="UP000239494"/>
    </source>
</evidence>
<evidence type="ECO:0000256" key="3">
    <source>
        <dbReference type="ARBA" id="ARBA00022840"/>
    </source>
</evidence>
<dbReference type="OrthoDB" id="9804819at2"/>
<keyword evidence="2" id="KW-0547">Nucleotide-binding</keyword>
<evidence type="ECO:0000313" key="7">
    <source>
        <dbReference type="EMBL" id="PRY41472.1"/>
    </source>
</evidence>
<evidence type="ECO:0000256" key="5">
    <source>
        <dbReference type="SAM" id="MobiDB-lite"/>
    </source>
</evidence>
<dbReference type="GO" id="GO:0005524">
    <property type="term" value="F:ATP binding"/>
    <property type="evidence" value="ECO:0007669"/>
    <property type="project" value="UniProtKB-KW"/>
</dbReference>
<protein>
    <submittedName>
        <fullName evidence="7">ABC-2 type transport system ATP-binding protein</fullName>
    </submittedName>
</protein>
<sequence>MTDDAVVRATGLGKDYGARTAVDGVDLEVAPGQVFGFLGPNGAGKSTTIGMLCTVIRPTRGRAEVAGHDVLRSPDEVRQNIGLLFQESTLDADLTAVENLRFQAELYGLPRRHARTRIDTMLDLVDLADRRDDPVRLFSGGMCRRLEIARGLLHTPKVLFLDEPTTGLDAQTRVAIWEHLHRMREEAGLTVFLTTHHLSEAENCDRIAIIDRGGVVAEGPPAALKAVVGTDLVTLRTGDDQAALRAVRTRFGLDGDVGAEGLRIRAANGAHLVPRLCAELTVPVHSVVVTEPTLDEVFLHHTGRTIREPGPRTAGPAVGSRS</sequence>
<keyword evidence="3 7" id="KW-0067">ATP-binding</keyword>
<dbReference type="PANTHER" id="PTHR43582:SF5">
    <property type="entry name" value="ABC TRANSPORTER"/>
    <property type="match status" value="1"/>
</dbReference>
<dbReference type="InterPro" id="IPR003593">
    <property type="entry name" value="AAA+_ATPase"/>
</dbReference>
<keyword evidence="8" id="KW-1185">Reference proteome</keyword>
<dbReference type="GO" id="GO:0043215">
    <property type="term" value="P:daunorubicin transport"/>
    <property type="evidence" value="ECO:0007669"/>
    <property type="project" value="InterPro"/>
</dbReference>
<comment type="subcellular location">
    <subcellularLocation>
        <location evidence="1">Cell membrane</location>
        <topology evidence="1">Peripheral membrane protein</topology>
        <orientation evidence="1">Cytoplasmic side</orientation>
    </subcellularLocation>
</comment>
<dbReference type="AlphaFoldDB" id="A0A2T0T763"/>
<evidence type="ECO:0000259" key="6">
    <source>
        <dbReference type="PROSITE" id="PS50893"/>
    </source>
</evidence>
<evidence type="ECO:0000256" key="4">
    <source>
        <dbReference type="ARBA" id="ARBA00049985"/>
    </source>
</evidence>
<dbReference type="PROSITE" id="PS50893">
    <property type="entry name" value="ABC_TRANSPORTER_2"/>
    <property type="match status" value="1"/>
</dbReference>
<dbReference type="GO" id="GO:0005886">
    <property type="term" value="C:plasma membrane"/>
    <property type="evidence" value="ECO:0007669"/>
    <property type="project" value="UniProtKB-SubCell"/>
</dbReference>
<comment type="caution">
    <text evidence="7">The sequence shown here is derived from an EMBL/GenBank/DDBJ whole genome shotgun (WGS) entry which is preliminary data.</text>
</comment>
<feature type="domain" description="ABC transporter" evidence="6">
    <location>
        <begin position="7"/>
        <end position="237"/>
    </location>
</feature>
<gene>
    <name evidence="7" type="ORF">CLV43_105230</name>
</gene>
<dbReference type="SUPFAM" id="SSF52540">
    <property type="entry name" value="P-loop containing nucleoside triphosphate hydrolases"/>
    <property type="match status" value="1"/>
</dbReference>
<organism evidence="7 8">
    <name type="scientific">Umezawaea tangerina</name>
    <dbReference type="NCBI Taxonomy" id="84725"/>
    <lineage>
        <taxon>Bacteria</taxon>
        <taxon>Bacillati</taxon>
        <taxon>Actinomycetota</taxon>
        <taxon>Actinomycetes</taxon>
        <taxon>Pseudonocardiales</taxon>
        <taxon>Pseudonocardiaceae</taxon>
        <taxon>Umezawaea</taxon>
    </lineage>
</organism>
<reference evidence="7 8" key="1">
    <citation type="submission" date="2018-03" db="EMBL/GenBank/DDBJ databases">
        <title>Genomic Encyclopedia of Archaeal and Bacterial Type Strains, Phase II (KMG-II): from individual species to whole genera.</title>
        <authorList>
            <person name="Goeker M."/>
        </authorList>
    </citation>
    <scope>NUCLEOTIDE SEQUENCE [LARGE SCALE GENOMIC DNA]</scope>
    <source>
        <strain evidence="7 8">DSM 44720</strain>
    </source>
</reference>
<feature type="region of interest" description="Disordered" evidence="5">
    <location>
        <begin position="303"/>
        <end position="322"/>
    </location>
</feature>
<dbReference type="GO" id="GO:1900753">
    <property type="term" value="P:doxorubicin transport"/>
    <property type="evidence" value="ECO:0007669"/>
    <property type="project" value="InterPro"/>
</dbReference>
<dbReference type="SMART" id="SM00382">
    <property type="entry name" value="AAA"/>
    <property type="match status" value="1"/>
</dbReference>
<dbReference type="Gene3D" id="3.40.50.300">
    <property type="entry name" value="P-loop containing nucleotide triphosphate hydrolases"/>
    <property type="match status" value="1"/>
</dbReference>
<comment type="similarity">
    <text evidence="4">Belongs to the ABC transporter superfamily. Drug exporter-1 (DrugE1) (TC 3.A.1.105) family.</text>
</comment>
<dbReference type="PANTHER" id="PTHR43582">
    <property type="entry name" value="LINEARMYCIN RESISTANCE ATP-BINDING PROTEIN LNRL"/>
    <property type="match status" value="1"/>
</dbReference>
<dbReference type="GO" id="GO:0016887">
    <property type="term" value="F:ATP hydrolysis activity"/>
    <property type="evidence" value="ECO:0007669"/>
    <property type="project" value="InterPro"/>
</dbReference>
<dbReference type="PROSITE" id="PS00211">
    <property type="entry name" value="ABC_TRANSPORTER_1"/>
    <property type="match status" value="1"/>
</dbReference>
<name>A0A2T0T763_9PSEU</name>
<dbReference type="NCBIfam" id="TIGR01188">
    <property type="entry name" value="drrA"/>
    <property type="match status" value="1"/>
</dbReference>
<dbReference type="InterPro" id="IPR005894">
    <property type="entry name" value="DrrA"/>
</dbReference>
<dbReference type="EMBL" id="PVTF01000005">
    <property type="protein sequence ID" value="PRY41472.1"/>
    <property type="molecule type" value="Genomic_DNA"/>
</dbReference>
<evidence type="ECO:0000256" key="1">
    <source>
        <dbReference type="ARBA" id="ARBA00004413"/>
    </source>
</evidence>
<dbReference type="InterPro" id="IPR017871">
    <property type="entry name" value="ABC_transporter-like_CS"/>
</dbReference>
<dbReference type="InterPro" id="IPR003439">
    <property type="entry name" value="ABC_transporter-like_ATP-bd"/>
</dbReference>
<dbReference type="Pfam" id="PF00005">
    <property type="entry name" value="ABC_tran"/>
    <property type="match status" value="1"/>
</dbReference>
<accession>A0A2T0T763</accession>
<dbReference type="Proteomes" id="UP000239494">
    <property type="component" value="Unassembled WGS sequence"/>
</dbReference>
<evidence type="ECO:0000256" key="2">
    <source>
        <dbReference type="ARBA" id="ARBA00022741"/>
    </source>
</evidence>
<dbReference type="RefSeq" id="WP_106188494.1">
    <property type="nucleotide sequence ID" value="NZ_PVTF01000005.1"/>
</dbReference>